<comment type="subcellular location">
    <subcellularLocation>
        <location evidence="6">Cytoplasm</location>
    </subcellularLocation>
</comment>
<evidence type="ECO:0000313" key="8">
    <source>
        <dbReference type="Proteomes" id="UP000515913"/>
    </source>
</evidence>
<dbReference type="RefSeq" id="WP_187422625.1">
    <property type="nucleotide sequence ID" value="NZ_CP060637.1"/>
</dbReference>
<reference evidence="7 8" key="1">
    <citation type="submission" date="2020-08" db="EMBL/GenBank/DDBJ databases">
        <authorList>
            <person name="Liu C."/>
            <person name="Sun Q."/>
        </authorList>
    </citation>
    <scope>NUCLEOTIDE SEQUENCE [LARGE SCALE GENOMIC DNA]</scope>
    <source>
        <strain evidence="7 8">NSJ-57</strain>
    </source>
</reference>
<keyword evidence="4 6" id="KW-0808">Transferase</keyword>
<dbReference type="GO" id="GO:0008276">
    <property type="term" value="F:protein methyltransferase activity"/>
    <property type="evidence" value="ECO:0007669"/>
    <property type="project" value="UniProtKB-UniRule"/>
</dbReference>
<dbReference type="Proteomes" id="UP000515913">
    <property type="component" value="Chromosome"/>
</dbReference>
<dbReference type="PANTHER" id="PTHR43648:SF1">
    <property type="entry name" value="ELECTRON TRANSFER FLAVOPROTEIN BETA SUBUNIT LYSINE METHYLTRANSFERASE"/>
    <property type="match status" value="1"/>
</dbReference>
<dbReference type="InterPro" id="IPR029063">
    <property type="entry name" value="SAM-dependent_MTases_sf"/>
</dbReference>
<keyword evidence="8" id="KW-1185">Reference proteome</keyword>
<protein>
    <recommendedName>
        <fullName evidence="6">Ribosomal protein L11 methyltransferase</fullName>
        <shortName evidence="6">L11 Mtase</shortName>
        <ecNumber evidence="6">2.1.1.-</ecNumber>
    </recommendedName>
</protein>
<dbReference type="PIRSF" id="PIRSF000401">
    <property type="entry name" value="RPL11_MTase"/>
    <property type="match status" value="1"/>
</dbReference>
<feature type="binding site" evidence="6">
    <location>
        <position position="246"/>
    </location>
    <ligand>
        <name>S-adenosyl-L-methionine</name>
        <dbReference type="ChEBI" id="CHEBI:59789"/>
    </ligand>
</feature>
<evidence type="ECO:0000256" key="1">
    <source>
        <dbReference type="ARBA" id="ARBA00009741"/>
    </source>
</evidence>
<dbReference type="Gene3D" id="3.40.50.150">
    <property type="entry name" value="Vaccinia Virus protein VP39"/>
    <property type="match status" value="1"/>
</dbReference>
<dbReference type="Pfam" id="PF06325">
    <property type="entry name" value="PrmA"/>
    <property type="match status" value="1"/>
</dbReference>
<evidence type="ECO:0000256" key="4">
    <source>
        <dbReference type="ARBA" id="ARBA00022679"/>
    </source>
</evidence>
<dbReference type="EMBL" id="CP060637">
    <property type="protein sequence ID" value="QNM14460.1"/>
    <property type="molecule type" value="Genomic_DNA"/>
</dbReference>
<feature type="binding site" evidence="6">
    <location>
        <position position="201"/>
    </location>
    <ligand>
        <name>S-adenosyl-L-methionine</name>
        <dbReference type="ChEBI" id="CHEBI:59789"/>
    </ligand>
</feature>
<dbReference type="AlphaFoldDB" id="A0A7G9GUH8"/>
<name>A0A7G9GUH8_9FUSO</name>
<comment type="function">
    <text evidence="6">Methylates ribosomal protein L11.</text>
</comment>
<dbReference type="GO" id="GO:0005737">
    <property type="term" value="C:cytoplasm"/>
    <property type="evidence" value="ECO:0007669"/>
    <property type="project" value="UniProtKB-SubCell"/>
</dbReference>
<proteinExistence type="inferred from homology"/>
<comment type="catalytic activity">
    <reaction evidence="6">
        <text>L-lysyl-[protein] + 3 S-adenosyl-L-methionine = N(6),N(6),N(6)-trimethyl-L-lysyl-[protein] + 3 S-adenosyl-L-homocysteine + 3 H(+)</text>
        <dbReference type="Rhea" id="RHEA:54192"/>
        <dbReference type="Rhea" id="RHEA-COMP:9752"/>
        <dbReference type="Rhea" id="RHEA-COMP:13826"/>
        <dbReference type="ChEBI" id="CHEBI:15378"/>
        <dbReference type="ChEBI" id="CHEBI:29969"/>
        <dbReference type="ChEBI" id="CHEBI:57856"/>
        <dbReference type="ChEBI" id="CHEBI:59789"/>
        <dbReference type="ChEBI" id="CHEBI:61961"/>
    </reaction>
</comment>
<dbReference type="HAMAP" id="MF_00735">
    <property type="entry name" value="Methyltr_PrmA"/>
    <property type="match status" value="1"/>
</dbReference>
<dbReference type="SUPFAM" id="SSF53335">
    <property type="entry name" value="S-adenosyl-L-methionine-dependent methyltransferases"/>
    <property type="match status" value="1"/>
</dbReference>
<organism evidence="7 8">
    <name type="scientific">Fusobacterium hominis</name>
    <dbReference type="NCBI Taxonomy" id="2764326"/>
    <lineage>
        <taxon>Bacteria</taxon>
        <taxon>Fusobacteriati</taxon>
        <taxon>Fusobacteriota</taxon>
        <taxon>Fusobacteriia</taxon>
        <taxon>Fusobacteriales</taxon>
        <taxon>Fusobacteriaceae</taxon>
        <taxon>Fusobacterium</taxon>
    </lineage>
</organism>
<feature type="binding site" evidence="6">
    <location>
        <position position="179"/>
    </location>
    <ligand>
        <name>S-adenosyl-L-methionine</name>
        <dbReference type="ChEBI" id="CHEBI:59789"/>
    </ligand>
</feature>
<dbReference type="CDD" id="cd02440">
    <property type="entry name" value="AdoMet_MTases"/>
    <property type="match status" value="1"/>
</dbReference>
<evidence type="ECO:0000256" key="6">
    <source>
        <dbReference type="HAMAP-Rule" id="MF_00735"/>
    </source>
</evidence>
<accession>A0A7G9GUH8</accession>
<keyword evidence="5 6" id="KW-0949">S-adenosyl-L-methionine</keyword>
<dbReference type="KEGG" id="fho:H9Q81_05575"/>
<keyword evidence="7" id="KW-0689">Ribosomal protein</keyword>
<gene>
    <name evidence="6 7" type="primary">prmA</name>
    <name evidence="7" type="ORF">H9Q81_05575</name>
</gene>
<evidence type="ECO:0000313" key="7">
    <source>
        <dbReference type="EMBL" id="QNM14460.1"/>
    </source>
</evidence>
<evidence type="ECO:0000256" key="2">
    <source>
        <dbReference type="ARBA" id="ARBA00022490"/>
    </source>
</evidence>
<dbReference type="EC" id="2.1.1.-" evidence="6"/>
<comment type="similarity">
    <text evidence="1 6">Belongs to the methyltransferase superfamily. PrmA family.</text>
</comment>
<dbReference type="InterPro" id="IPR004498">
    <property type="entry name" value="Ribosomal_PrmA_MeTrfase"/>
</dbReference>
<dbReference type="InterPro" id="IPR050078">
    <property type="entry name" value="Ribosomal_L11_MeTrfase_PrmA"/>
</dbReference>
<dbReference type="PANTHER" id="PTHR43648">
    <property type="entry name" value="ELECTRON TRANSFER FLAVOPROTEIN BETA SUBUNIT LYSINE METHYLTRANSFERASE"/>
    <property type="match status" value="1"/>
</dbReference>
<dbReference type="GO" id="GO:0005840">
    <property type="term" value="C:ribosome"/>
    <property type="evidence" value="ECO:0007669"/>
    <property type="project" value="UniProtKB-KW"/>
</dbReference>
<keyword evidence="7" id="KW-0687">Ribonucleoprotein</keyword>
<sequence length="309" mass="35108">MKVVEIKVIYESDNIDEATKEISNVFYDFGVTGLKIEEPLKDKNPLDFYKDEKQFLMVDNAISAYFPLNFYAEKRKKAILEAFDQKFSDREDIVYTVDFYEYEQEDYENNWKKYLYPEKVSEKFVVKPTWREYTPESDELIIELDPGRAFGTGSHPTTSLCLKLMEEVIKPGDSVIDVGTGSGILMIAAERLGASEIYGTDIDEMAVAAAKENLELNSIDSTKAKVYKGDLISVVKNKKFDVVVANILADVLLILIKDISKVVKKGGKIIFSGIIEDKCDIVKKEVENLGFEVAQVKQDKEWRALLIKA</sequence>
<feature type="binding site" evidence="6">
    <location>
        <position position="158"/>
    </location>
    <ligand>
        <name>S-adenosyl-L-methionine</name>
        <dbReference type="ChEBI" id="CHEBI:59789"/>
    </ligand>
</feature>
<keyword evidence="3 6" id="KW-0489">Methyltransferase</keyword>
<keyword evidence="2 6" id="KW-0963">Cytoplasm</keyword>
<evidence type="ECO:0000256" key="3">
    <source>
        <dbReference type="ARBA" id="ARBA00022603"/>
    </source>
</evidence>
<dbReference type="NCBIfam" id="TIGR00406">
    <property type="entry name" value="prmA"/>
    <property type="match status" value="1"/>
</dbReference>
<evidence type="ECO:0000256" key="5">
    <source>
        <dbReference type="ARBA" id="ARBA00022691"/>
    </source>
</evidence>
<dbReference type="GO" id="GO:0032259">
    <property type="term" value="P:methylation"/>
    <property type="evidence" value="ECO:0007669"/>
    <property type="project" value="UniProtKB-KW"/>
</dbReference>